<dbReference type="EMBL" id="JASCZI010242773">
    <property type="protein sequence ID" value="MED6212027.1"/>
    <property type="molecule type" value="Genomic_DNA"/>
</dbReference>
<reference evidence="1 2" key="1">
    <citation type="journal article" date="2023" name="Plants (Basel)">
        <title>Bridging the Gap: Combining Genomics and Transcriptomics Approaches to Understand Stylosanthes scabra, an Orphan Legume from the Brazilian Caatinga.</title>
        <authorList>
            <person name="Ferreira-Neto J.R.C."/>
            <person name="da Silva M.D."/>
            <person name="Binneck E."/>
            <person name="de Melo N.F."/>
            <person name="da Silva R.H."/>
            <person name="de Melo A.L.T.M."/>
            <person name="Pandolfi V."/>
            <person name="Bustamante F.O."/>
            <person name="Brasileiro-Vidal A.C."/>
            <person name="Benko-Iseppon A.M."/>
        </authorList>
    </citation>
    <scope>NUCLEOTIDE SEQUENCE [LARGE SCALE GENOMIC DNA]</scope>
    <source>
        <tissue evidence="1">Leaves</tissue>
    </source>
</reference>
<evidence type="ECO:0000313" key="1">
    <source>
        <dbReference type="EMBL" id="MED6212027.1"/>
    </source>
</evidence>
<name>A0ABU6YNP3_9FABA</name>
<proteinExistence type="predicted"/>
<sequence>MSESLAKRRCEMDGPFLPTLIGFHSFFFHALLYQLGQLVHCNDEKIWGYGISLTDSSRRTKVFSLPSIPQKGWLNYLHQDLKDAFVAHITQSNWSELRYELRAIELRYKCDKGVVVFFDALRVLLAFPDEAGNFIAYYVPILFREECWISVRTRSFQGTNVEKGFPYFQVRKRSKHVHHYLRA</sequence>
<accession>A0ABU6YNP3</accession>
<dbReference type="Proteomes" id="UP001341840">
    <property type="component" value="Unassembled WGS sequence"/>
</dbReference>
<protein>
    <submittedName>
        <fullName evidence="1">Uncharacterized protein</fullName>
    </submittedName>
</protein>
<gene>
    <name evidence="1" type="ORF">PIB30_079240</name>
</gene>
<keyword evidence="2" id="KW-1185">Reference proteome</keyword>
<comment type="caution">
    <text evidence="1">The sequence shown here is derived from an EMBL/GenBank/DDBJ whole genome shotgun (WGS) entry which is preliminary data.</text>
</comment>
<evidence type="ECO:0000313" key="2">
    <source>
        <dbReference type="Proteomes" id="UP001341840"/>
    </source>
</evidence>
<organism evidence="1 2">
    <name type="scientific">Stylosanthes scabra</name>
    <dbReference type="NCBI Taxonomy" id="79078"/>
    <lineage>
        <taxon>Eukaryota</taxon>
        <taxon>Viridiplantae</taxon>
        <taxon>Streptophyta</taxon>
        <taxon>Embryophyta</taxon>
        <taxon>Tracheophyta</taxon>
        <taxon>Spermatophyta</taxon>
        <taxon>Magnoliopsida</taxon>
        <taxon>eudicotyledons</taxon>
        <taxon>Gunneridae</taxon>
        <taxon>Pentapetalae</taxon>
        <taxon>rosids</taxon>
        <taxon>fabids</taxon>
        <taxon>Fabales</taxon>
        <taxon>Fabaceae</taxon>
        <taxon>Papilionoideae</taxon>
        <taxon>50 kb inversion clade</taxon>
        <taxon>dalbergioids sensu lato</taxon>
        <taxon>Dalbergieae</taxon>
        <taxon>Pterocarpus clade</taxon>
        <taxon>Stylosanthes</taxon>
    </lineage>
</organism>